<dbReference type="InterPro" id="IPR011990">
    <property type="entry name" value="TPR-like_helical_dom_sf"/>
</dbReference>
<name>J0Q538_9HYPH</name>
<dbReference type="HOGENOM" id="CLU_079829_0_0_5"/>
<sequence length="276" mass="31295">MKFFIFLKTLPLQIFSIFWQVFVPALAFSSFFTRTIFVAVFVAFVSIFCLISSGYGQNPPSLPADPPSPQLLLPLDDLIPSQPPSGPTMPDSDSAATILEDFDATQGTHAQRAAQRKEAEILRLLKELKFCADVDEAKKISKQLQRLWSQSGSETIDLLMLWAENAINADNYGLALDYIDNVLALHPTYAEAWVRRAWVHIQLSDFKLAMVDLHHALKLEPRNYIAFFELGITMEATERPQLAIKAYEKALEYYPQMQKIQKRIQDLLDETSPQAL</sequence>
<reference evidence="5 6" key="1">
    <citation type="submission" date="2012-03" db="EMBL/GenBank/DDBJ databases">
        <title>The Genome Sequence of Bartonella washoensis Sb944nv.</title>
        <authorList>
            <consortium name="The Broad Institute Genome Sequencing Platform"/>
            <consortium name="The Broad Institute Genome Sequencing Center for Infectious Disease"/>
            <person name="Feldgarden M."/>
            <person name="Kirby J."/>
            <person name="Kosoy M."/>
            <person name="Birtles R."/>
            <person name="Probert W.S."/>
            <person name="Chiaraviglio L."/>
            <person name="Young S.K."/>
            <person name="Zeng Q."/>
            <person name="Gargeya S."/>
            <person name="Fitzgerald M."/>
            <person name="Haas B."/>
            <person name="Abouelleil A."/>
            <person name="Alvarado L."/>
            <person name="Arachchi H.M."/>
            <person name="Berlin A."/>
            <person name="Chapman S.B."/>
            <person name="Gearin G."/>
            <person name="Goldberg J."/>
            <person name="Griggs A."/>
            <person name="Gujja S."/>
            <person name="Hansen M."/>
            <person name="Heiman D."/>
            <person name="Howarth C."/>
            <person name="Larimer J."/>
            <person name="Lui A."/>
            <person name="MacDonald P.J.P."/>
            <person name="McCowen C."/>
            <person name="Montmayeur A."/>
            <person name="Murphy C."/>
            <person name="Neiman D."/>
            <person name="Pearson M."/>
            <person name="Priest M."/>
            <person name="Roberts A."/>
            <person name="Saif S."/>
            <person name="Shea T."/>
            <person name="Sisk P."/>
            <person name="Stolte C."/>
            <person name="Sykes S."/>
            <person name="Wortman J."/>
            <person name="Nusbaum C."/>
            <person name="Birren B."/>
        </authorList>
    </citation>
    <scope>NUCLEOTIDE SEQUENCE [LARGE SCALE GENOMIC DNA]</scope>
    <source>
        <strain evidence="5 6">Sb944nv</strain>
    </source>
</reference>
<evidence type="ECO:0000256" key="1">
    <source>
        <dbReference type="ARBA" id="ARBA00022737"/>
    </source>
</evidence>
<evidence type="ECO:0000256" key="4">
    <source>
        <dbReference type="SAM" id="Phobius"/>
    </source>
</evidence>
<dbReference type="Pfam" id="PF13432">
    <property type="entry name" value="TPR_16"/>
    <property type="match status" value="2"/>
</dbReference>
<dbReference type="PATRIC" id="fig|1094563.3.peg.567"/>
<dbReference type="PROSITE" id="PS50005">
    <property type="entry name" value="TPR"/>
    <property type="match status" value="2"/>
</dbReference>
<dbReference type="eggNOG" id="COG0457">
    <property type="taxonomic scope" value="Bacteria"/>
</dbReference>
<evidence type="ECO:0000256" key="2">
    <source>
        <dbReference type="ARBA" id="ARBA00022803"/>
    </source>
</evidence>
<gene>
    <name evidence="5" type="ORF">MCQ_00514</name>
</gene>
<feature type="transmembrane region" description="Helical" evidence="4">
    <location>
        <begin position="36"/>
        <end position="56"/>
    </location>
</feature>
<dbReference type="PANTHER" id="PTHR45831:SF2">
    <property type="entry name" value="LD24721P"/>
    <property type="match status" value="1"/>
</dbReference>
<protein>
    <submittedName>
        <fullName evidence="5">Uncharacterized protein</fullName>
    </submittedName>
</protein>
<feature type="transmembrane region" description="Helical" evidence="4">
    <location>
        <begin position="12"/>
        <end position="29"/>
    </location>
</feature>
<accession>J0Q538</accession>
<dbReference type="GO" id="GO:0072380">
    <property type="term" value="C:TRC complex"/>
    <property type="evidence" value="ECO:0007669"/>
    <property type="project" value="TreeGrafter"/>
</dbReference>
<dbReference type="InterPro" id="IPR019734">
    <property type="entry name" value="TPR_rpt"/>
</dbReference>
<keyword evidence="4" id="KW-0472">Membrane</keyword>
<dbReference type="GO" id="GO:0060090">
    <property type="term" value="F:molecular adaptor activity"/>
    <property type="evidence" value="ECO:0007669"/>
    <property type="project" value="TreeGrafter"/>
</dbReference>
<dbReference type="SMART" id="SM00028">
    <property type="entry name" value="TPR"/>
    <property type="match status" value="3"/>
</dbReference>
<comment type="caution">
    <text evidence="5">The sequence shown here is derived from an EMBL/GenBank/DDBJ whole genome shotgun (WGS) entry which is preliminary data.</text>
</comment>
<dbReference type="Proteomes" id="UP000008947">
    <property type="component" value="Unassembled WGS sequence"/>
</dbReference>
<dbReference type="GO" id="GO:0016020">
    <property type="term" value="C:membrane"/>
    <property type="evidence" value="ECO:0007669"/>
    <property type="project" value="TreeGrafter"/>
</dbReference>
<proteinExistence type="predicted"/>
<keyword evidence="4" id="KW-0812">Transmembrane</keyword>
<evidence type="ECO:0000256" key="3">
    <source>
        <dbReference type="PROSITE-ProRule" id="PRU00339"/>
    </source>
</evidence>
<dbReference type="Gene3D" id="1.25.40.10">
    <property type="entry name" value="Tetratricopeptide repeat domain"/>
    <property type="match status" value="1"/>
</dbReference>
<organism evidence="5 6">
    <name type="scientific">Candidatus Bartonella washoeensis Sb944nv</name>
    <dbReference type="NCBI Taxonomy" id="1094563"/>
    <lineage>
        <taxon>Bacteria</taxon>
        <taxon>Pseudomonadati</taxon>
        <taxon>Pseudomonadota</taxon>
        <taxon>Alphaproteobacteria</taxon>
        <taxon>Hyphomicrobiales</taxon>
        <taxon>Bartonellaceae</taxon>
        <taxon>Bartonella</taxon>
    </lineage>
</organism>
<keyword evidence="4" id="KW-1133">Transmembrane helix</keyword>
<evidence type="ECO:0000313" key="6">
    <source>
        <dbReference type="Proteomes" id="UP000008947"/>
    </source>
</evidence>
<keyword evidence="2 3" id="KW-0802">TPR repeat</keyword>
<dbReference type="AlphaFoldDB" id="J0Q538"/>
<feature type="repeat" description="TPR" evidence="3">
    <location>
        <begin position="224"/>
        <end position="257"/>
    </location>
</feature>
<dbReference type="SUPFAM" id="SSF48452">
    <property type="entry name" value="TPR-like"/>
    <property type="match status" value="1"/>
</dbReference>
<dbReference type="InterPro" id="IPR047150">
    <property type="entry name" value="SGT"/>
</dbReference>
<keyword evidence="6" id="KW-1185">Reference proteome</keyword>
<dbReference type="EMBL" id="AILU01000016">
    <property type="protein sequence ID" value="EJF80266.1"/>
    <property type="molecule type" value="Genomic_DNA"/>
</dbReference>
<dbReference type="GO" id="GO:0006620">
    <property type="term" value="P:post-translational protein targeting to endoplasmic reticulum membrane"/>
    <property type="evidence" value="ECO:0007669"/>
    <property type="project" value="TreeGrafter"/>
</dbReference>
<keyword evidence="1" id="KW-0677">Repeat</keyword>
<dbReference type="RefSeq" id="WP_006923372.1">
    <property type="nucleotide sequence ID" value="NZ_JH725023.1"/>
</dbReference>
<evidence type="ECO:0000313" key="5">
    <source>
        <dbReference type="EMBL" id="EJF80266.1"/>
    </source>
</evidence>
<dbReference type="PANTHER" id="PTHR45831">
    <property type="entry name" value="LD24721P"/>
    <property type="match status" value="1"/>
</dbReference>
<feature type="repeat" description="TPR" evidence="3">
    <location>
        <begin position="190"/>
        <end position="223"/>
    </location>
</feature>